<proteinExistence type="predicted"/>
<organism evidence="3">
    <name type="scientific">Neospora caninum (strain Liverpool)</name>
    <dbReference type="NCBI Taxonomy" id="572307"/>
    <lineage>
        <taxon>Eukaryota</taxon>
        <taxon>Sar</taxon>
        <taxon>Alveolata</taxon>
        <taxon>Apicomplexa</taxon>
        <taxon>Conoidasida</taxon>
        <taxon>Coccidia</taxon>
        <taxon>Eucoccidiorida</taxon>
        <taxon>Eimeriorina</taxon>
        <taxon>Sarcocystidae</taxon>
        <taxon>Neospora</taxon>
    </lineage>
</organism>
<feature type="coiled-coil region" evidence="1">
    <location>
        <begin position="412"/>
        <end position="439"/>
    </location>
</feature>
<feature type="compositionally biased region" description="Low complexity" evidence="2">
    <location>
        <begin position="159"/>
        <end position="174"/>
    </location>
</feature>
<evidence type="ECO:0000256" key="2">
    <source>
        <dbReference type="SAM" id="MobiDB-lite"/>
    </source>
</evidence>
<gene>
    <name evidence="3" type="ORF">BN1204_022750</name>
</gene>
<feature type="compositionally biased region" description="Low complexity" evidence="2">
    <location>
        <begin position="212"/>
        <end position="221"/>
    </location>
</feature>
<reference evidence="3" key="1">
    <citation type="journal article" date="2015" name="PLoS ONE">
        <title>Comprehensive Evaluation of Toxoplasma gondii VEG and Neospora caninum LIV Genomes with Tachyzoite Stage Transcriptome and Proteome Defines Novel Transcript Features.</title>
        <authorList>
            <person name="Ramaprasad A."/>
            <person name="Mourier T."/>
            <person name="Naeem R."/>
            <person name="Malas T.B."/>
            <person name="Moussa E."/>
            <person name="Panigrahi A."/>
            <person name="Vermont S.J."/>
            <person name="Otto T.D."/>
            <person name="Wastling J."/>
            <person name="Pain A."/>
        </authorList>
    </citation>
    <scope>NUCLEOTIDE SEQUENCE</scope>
    <source>
        <strain evidence="3">Liverpool</strain>
    </source>
</reference>
<feature type="region of interest" description="Disordered" evidence="2">
    <location>
        <begin position="1"/>
        <end position="69"/>
    </location>
</feature>
<evidence type="ECO:0008006" key="4">
    <source>
        <dbReference type="Google" id="ProtNLM"/>
    </source>
</evidence>
<feature type="region of interest" description="Disordered" evidence="2">
    <location>
        <begin position="85"/>
        <end position="268"/>
    </location>
</feature>
<feature type="compositionally biased region" description="Basic and acidic residues" evidence="2">
    <location>
        <begin position="222"/>
        <end position="242"/>
    </location>
</feature>
<name>A0A0F7U9F3_NEOCL</name>
<feature type="coiled-coil region" evidence="1">
    <location>
        <begin position="312"/>
        <end position="371"/>
    </location>
</feature>
<feature type="compositionally biased region" description="Low complexity" evidence="2">
    <location>
        <begin position="244"/>
        <end position="253"/>
    </location>
</feature>
<evidence type="ECO:0000256" key="1">
    <source>
        <dbReference type="SAM" id="Coils"/>
    </source>
</evidence>
<dbReference type="SUPFAM" id="SSF50729">
    <property type="entry name" value="PH domain-like"/>
    <property type="match status" value="1"/>
</dbReference>
<dbReference type="EMBL" id="LN714481">
    <property type="protein sequence ID" value="CEL66463.1"/>
    <property type="molecule type" value="Genomic_DNA"/>
</dbReference>
<feature type="compositionally biased region" description="Basic and acidic residues" evidence="2">
    <location>
        <begin position="148"/>
        <end position="157"/>
    </location>
</feature>
<accession>A0A0F7U9F3</accession>
<protein>
    <recommendedName>
        <fullName evidence="4">PH domain-containing protein</fullName>
    </recommendedName>
</protein>
<feature type="compositionally biased region" description="Basic and acidic residues" evidence="2">
    <location>
        <begin position="866"/>
        <end position="882"/>
    </location>
</feature>
<feature type="region of interest" description="Disordered" evidence="2">
    <location>
        <begin position="850"/>
        <end position="882"/>
    </location>
</feature>
<feature type="compositionally biased region" description="Low complexity" evidence="2">
    <location>
        <begin position="1312"/>
        <end position="1326"/>
    </location>
</feature>
<feature type="compositionally biased region" description="Low complexity" evidence="2">
    <location>
        <begin position="23"/>
        <end position="34"/>
    </location>
</feature>
<sequence length="1326" mass="147218">MGDANAASPPGTVSAPARPPVSSPSENSSCSSCSFNRELHTTQTRANRPRLPSGEKSDSPEFVAKPRPFSVGVAEDDAWRSLAAEPETAQAVAGAPCLRCTSTRPGRLSSAEQLAELVPTEPPTSPSSCRECLSCRQCSPPSPASPDAPEHVQEPDAPRSGANSLGRSSAAASGSERHATGQNRAEGAEASEAVLRPPHLSGRLLKKDALAEKAGAAAPGADTREGCRVDPRSRNQLEEAEKTSSSTSGSRCSPACADCSPTPSGGVTHAACNDSPALSRLEANNPSPPLFQEEYLHMSPARLDEDDEEGVLRKAERVILQQRNRLEQLSSLLLRTENEKVAAYKANQQEVERYLEENRKLRLHLDAANGEVAAMSTVNLRQEKMLNQLTTTLAAAEKGIEERDHLLTLTQSQDKTAENERLKTELQQMKCRVEKLTQGAAVGSLADFDGDPRGAGDVAVQLAKVQRDIDQHRATGKQLGLASQELRVSRMSLMQSQSDLLAAQKMVEEQRIEIQRLYKVIEALNREKSLVPPVVLAPANALAAQGTQEQLVVLSAQVQALVDKIESGVATKSRGPVAVANGNMNIFEEQKNLLTKVLESLEQLATSRTVEEKPNRWDLDKDVFFAGILLHGQTDDRDEFPLCKEKLVAVRAAVLAIFEDPDDAEPTILLCSHKVRQVRQDHQDLVYEIEYEVRPGVIEYHYLRCQSDEEMEKWMFALMYGGFVSIPKETPPPPPPPEPKDTIAWIVPSGRGPDGQAVPMYQDDAAIYYNRQNNMIICEAKGDPEKRLCIPCDEGYITEDRQNCVIQFHLKKNPQETYLLRATKDNFDFLSDVMNRGRYCAISPAAAPTPQSVTVAAKPSPVRQQSAREETRAPPPVPKDDKEDELFVVRDGYLMLMEHAGDPEPLLKLFHSDCITTPDDANKEFVIRHMPGTPDEESYVFGFMTNELYRGWYEKLKANGFLDRKDEGSVRTNQVCVVTQNMLALYRYYGSPGATPVMEMRAERCQATSSRERREIRIVHTTLAGKRERITLDCATLAEFDRWNVALEFGGFLKADGDGKNGRRKNYANLSKYVFPVNLFEEDSGDSLLALVVKDSTILLYPAPNVTEPILSIDAADAQVQYVVEHRKIRVYVNRNTEEEERIDFILPLAKDYDKYATEMQRQQFPLANDKNRGGSRKPFIICKKNLLAFYKSKYQKMPEFIIDKAWYEVDVSSSHIITFKPRRATTDKGEPLPLRCLTVTTDLQMKKWDFCLKLIGFRNFAESMPPRFLPQIIYGFVSAPAAELRNTGRKFGRPSADTTKERRSFLTPRFSGPGISSRSSTSGSG</sequence>
<feature type="region of interest" description="Disordered" evidence="2">
    <location>
        <begin position="1288"/>
        <end position="1326"/>
    </location>
</feature>
<evidence type="ECO:0000313" key="3">
    <source>
        <dbReference type="EMBL" id="CEL66463.1"/>
    </source>
</evidence>
<keyword evidence="1" id="KW-0175">Coiled coil</keyword>